<dbReference type="InterPro" id="IPR006184">
    <property type="entry name" value="6PGdom_BS"/>
</dbReference>
<dbReference type="EC" id="1.1.1.44" evidence="5"/>
<comment type="catalytic activity">
    <reaction evidence="11">
        <text>6-phospho-D-gluconate + NADP(+) = D-ribulose 5-phosphate + CO2 + NADPH</text>
        <dbReference type="Rhea" id="RHEA:10116"/>
        <dbReference type="ChEBI" id="CHEBI:16526"/>
        <dbReference type="ChEBI" id="CHEBI:57783"/>
        <dbReference type="ChEBI" id="CHEBI:58121"/>
        <dbReference type="ChEBI" id="CHEBI:58349"/>
        <dbReference type="ChEBI" id="CHEBI:58759"/>
        <dbReference type="EC" id="1.1.1.44"/>
    </reaction>
</comment>
<dbReference type="Gene3D" id="1.20.5.320">
    <property type="entry name" value="6-Phosphogluconate Dehydrogenase, domain 3"/>
    <property type="match status" value="1"/>
</dbReference>
<organism evidence="13">
    <name type="scientific">Brugia malayi</name>
    <name type="common">Filarial nematode worm</name>
    <dbReference type="NCBI Taxonomy" id="6279"/>
    <lineage>
        <taxon>Eukaryota</taxon>
        <taxon>Metazoa</taxon>
        <taxon>Ecdysozoa</taxon>
        <taxon>Nematoda</taxon>
        <taxon>Chromadorea</taxon>
        <taxon>Rhabditida</taxon>
        <taxon>Spirurina</taxon>
        <taxon>Spiruromorpha</taxon>
        <taxon>Filarioidea</taxon>
        <taxon>Onchocercidae</taxon>
        <taxon>Brugia</taxon>
    </lineage>
</organism>
<evidence type="ECO:0000256" key="1">
    <source>
        <dbReference type="ARBA" id="ARBA00002526"/>
    </source>
</evidence>
<dbReference type="Pfam" id="PF03446">
    <property type="entry name" value="NAD_binding_2"/>
    <property type="match status" value="1"/>
</dbReference>
<keyword evidence="10" id="KW-0570">Pentose shunt</keyword>
<dbReference type="FunFam" id="3.40.50.720:FF:000007">
    <property type="entry name" value="6-phosphogluconate dehydrogenase, decarboxylating"/>
    <property type="match status" value="1"/>
</dbReference>
<evidence type="ECO:0000256" key="10">
    <source>
        <dbReference type="ARBA" id="ARBA00023126"/>
    </source>
</evidence>
<proteinExistence type="inferred from homology"/>
<evidence type="ECO:0000256" key="6">
    <source>
        <dbReference type="ARBA" id="ARBA00018193"/>
    </source>
</evidence>
<evidence type="ECO:0000256" key="7">
    <source>
        <dbReference type="ARBA" id="ARBA00022857"/>
    </source>
</evidence>
<dbReference type="EMBL" id="LN856957">
    <property type="protein sequence ID" value="CDP96547.1"/>
    <property type="molecule type" value="Genomic_DNA"/>
</dbReference>
<evidence type="ECO:0000256" key="11">
    <source>
        <dbReference type="ARBA" id="ARBA00048640"/>
    </source>
</evidence>
<dbReference type="PRINTS" id="PR00076">
    <property type="entry name" value="6PGDHDRGNASE"/>
</dbReference>
<dbReference type="GO" id="GO:0019521">
    <property type="term" value="P:D-gluconate metabolic process"/>
    <property type="evidence" value="ECO:0007669"/>
    <property type="project" value="UniProtKB-KW"/>
</dbReference>
<evidence type="ECO:0000256" key="4">
    <source>
        <dbReference type="ARBA" id="ARBA00011738"/>
    </source>
</evidence>
<gene>
    <name evidence="13" type="primary">Bm13964</name>
    <name evidence="13" type="ORF">BM_Bm13964</name>
</gene>
<dbReference type="GO" id="GO:0006098">
    <property type="term" value="P:pentose-phosphate shunt"/>
    <property type="evidence" value="ECO:0007669"/>
    <property type="project" value="UniProtKB-UniPathway"/>
</dbReference>
<dbReference type="FunFam" id="1.10.1040.10:FF:000032">
    <property type="entry name" value="6-phosphogluconate dehydrogenase, decarboxylating"/>
    <property type="match status" value="1"/>
</dbReference>
<protein>
    <recommendedName>
        <fullName evidence="6">6-phosphogluconate dehydrogenase, decarboxylating</fullName>
        <ecNumber evidence="5">1.1.1.44</ecNumber>
    </recommendedName>
</protein>
<dbReference type="InterPro" id="IPR008927">
    <property type="entry name" value="6-PGluconate_DH-like_C_sf"/>
</dbReference>
<reference evidence="13" key="2">
    <citation type="submission" date="2012-12" db="EMBL/GenBank/DDBJ databases">
        <authorList>
            <consortium name="WormBase Consortium"/>
            <person name="Ghedin E."/>
            <person name="Paulini M."/>
        </authorList>
    </citation>
    <scope>NUCLEOTIDE SEQUENCE</scope>
    <source>
        <strain evidence="13">FR3</strain>
    </source>
</reference>
<evidence type="ECO:0000256" key="2">
    <source>
        <dbReference type="ARBA" id="ARBA00004874"/>
    </source>
</evidence>
<evidence type="ECO:0000256" key="3">
    <source>
        <dbReference type="ARBA" id="ARBA00008419"/>
    </source>
</evidence>
<dbReference type="GO" id="GO:0050661">
    <property type="term" value="F:NADP binding"/>
    <property type="evidence" value="ECO:0007669"/>
    <property type="project" value="InterPro"/>
</dbReference>
<dbReference type="Gene3D" id="1.10.1040.10">
    <property type="entry name" value="N-(1-d-carboxylethyl)-l-norvaline Dehydrogenase, domain 2"/>
    <property type="match status" value="1"/>
</dbReference>
<dbReference type="UniPathway" id="UPA00115">
    <property type="reaction ID" value="UER00410"/>
</dbReference>
<keyword evidence="9" id="KW-0311">Gluconate utilization</keyword>
<dbReference type="GO" id="GO:0004616">
    <property type="term" value="F:phosphogluconate dehydrogenase (decarboxylating) activity"/>
    <property type="evidence" value="ECO:0007669"/>
    <property type="project" value="UniProtKB-EC"/>
</dbReference>
<feature type="domain" description="6-phosphogluconate dehydrogenase C-terminal" evidence="12">
    <location>
        <begin position="184"/>
        <end position="525"/>
    </location>
</feature>
<dbReference type="InterPro" id="IPR006115">
    <property type="entry name" value="6PGDH_NADP-bd"/>
</dbReference>
<comment type="pathway">
    <text evidence="2">Carbohydrate degradation; pentose phosphate pathway; D-ribulose 5-phosphate from D-glucose 6-phosphate (oxidative stage): step 3/3.</text>
</comment>
<evidence type="ECO:0000313" key="13">
    <source>
        <dbReference type="EMBL" id="CDP96547.1"/>
    </source>
</evidence>
<accession>A0A1I9G2L1</accession>
<comment type="subunit">
    <text evidence="4">Homodimer.</text>
</comment>
<dbReference type="Gene3D" id="3.40.50.720">
    <property type="entry name" value="NAD(P)-binding Rossmann-like Domain"/>
    <property type="match status" value="1"/>
</dbReference>
<dbReference type="OMA" id="CVTHVGP"/>
<evidence type="ECO:0000256" key="8">
    <source>
        <dbReference type="ARBA" id="ARBA00023002"/>
    </source>
</evidence>
<evidence type="ECO:0000256" key="5">
    <source>
        <dbReference type="ARBA" id="ARBA00013011"/>
    </source>
</evidence>
<comment type="function">
    <text evidence="1">Catalyzes the oxidative decarboxylation of 6-phosphogluconate to ribulose 5-phosphate and CO(2), with concomitant reduction of NADP to NADPH.</text>
</comment>
<reference evidence="13" key="1">
    <citation type="journal article" date="2007" name="Science">
        <title>Draft genome of the filarial nematode parasite Brugia malayi.</title>
        <authorList>
            <person name="Ghedin E."/>
            <person name="Wang S."/>
            <person name="Spiro D."/>
            <person name="Caler E."/>
            <person name="Zhao Q."/>
            <person name="Crabtree J."/>
            <person name="Allen J.E."/>
            <person name="Delcher A.L."/>
            <person name="Guiliano D.B."/>
            <person name="Miranda-Saavedra D."/>
            <person name="Angiuoli S.V."/>
            <person name="Creasy T."/>
            <person name="Amedeo P."/>
            <person name="Haas B."/>
            <person name="El-Sayed N.M."/>
            <person name="Wortman J.R."/>
            <person name="Feldblyum T."/>
            <person name="Tallon L."/>
            <person name="Schatz M."/>
            <person name="Shumway M."/>
            <person name="Koo H."/>
            <person name="Salzberg S.L."/>
            <person name="Schobel S."/>
            <person name="Pertea M."/>
            <person name="Pop M."/>
            <person name="White O."/>
            <person name="Barton G.J."/>
            <person name="Carlow C.K."/>
            <person name="Crawford M.J."/>
            <person name="Daub J."/>
            <person name="Dimmic M.W."/>
            <person name="Estes C.F."/>
            <person name="Foster J.M."/>
            <person name="Ganatra M."/>
            <person name="Gregory W.F."/>
            <person name="Johnson N.M."/>
            <person name="Jin J."/>
            <person name="Komuniecki R."/>
            <person name="Korf I."/>
            <person name="Kumar S."/>
            <person name="Laney S."/>
            <person name="Li B.W."/>
            <person name="Li W."/>
            <person name="Lindblom T.H."/>
            <person name="Lustigman S."/>
            <person name="Ma D."/>
            <person name="Maina C.V."/>
            <person name="Martin D.M."/>
            <person name="McCarter J.P."/>
            <person name="McReynolds L."/>
            <person name="Mitreva M."/>
            <person name="Nutman T.B."/>
            <person name="Parkinson J."/>
            <person name="Peregrin-Alvarez J.M."/>
            <person name="Poole C."/>
            <person name="Ren Q."/>
            <person name="Saunders L."/>
            <person name="Sluder A.E."/>
            <person name="Smith K."/>
            <person name="Stanke M."/>
            <person name="Unnasch T.R."/>
            <person name="Ware J."/>
            <person name="Wei A.D."/>
            <person name="Weil G."/>
            <person name="Williams D.J."/>
            <person name="Zhang Y."/>
            <person name="Williams S.A."/>
            <person name="Fraser-Liggett C."/>
            <person name="Slatko B."/>
            <person name="Blaxter M.L."/>
            <person name="Scott A.L."/>
        </authorList>
    </citation>
    <scope>NUCLEOTIDE SEQUENCE</scope>
    <source>
        <strain evidence="13">FR3</strain>
    </source>
</reference>
<dbReference type="SMART" id="SM01350">
    <property type="entry name" value="6PGD"/>
    <property type="match status" value="1"/>
</dbReference>
<dbReference type="InterPro" id="IPR006114">
    <property type="entry name" value="6PGDH_C"/>
</dbReference>
<dbReference type="FunFam" id="1.20.5.320:FF:000002">
    <property type="entry name" value="6-phosphogluconate dehydrogenase, decarboxylating"/>
    <property type="match status" value="1"/>
</dbReference>
<keyword evidence="8" id="KW-0560">Oxidoreductase</keyword>
<dbReference type="PROSITE" id="PS00461">
    <property type="entry name" value="6PGD"/>
    <property type="match status" value="1"/>
</dbReference>
<dbReference type="InterPro" id="IPR013328">
    <property type="entry name" value="6PGD_dom2"/>
</dbReference>
<dbReference type="AlphaFoldDB" id="A0A1I9G2L1"/>
<dbReference type="SUPFAM" id="SSF48179">
    <property type="entry name" value="6-phosphogluconate dehydrogenase C-terminal domain-like"/>
    <property type="match status" value="2"/>
</dbReference>
<dbReference type="InterPro" id="IPR036291">
    <property type="entry name" value="NAD(P)-bd_dom_sf"/>
</dbReference>
<evidence type="ECO:0000256" key="9">
    <source>
        <dbReference type="ARBA" id="ARBA00023064"/>
    </source>
</evidence>
<name>A0A1I9G2L1_BRUMA</name>
<dbReference type="SUPFAM" id="SSF51735">
    <property type="entry name" value="NAD(P)-binding Rossmann-fold domains"/>
    <property type="match status" value="1"/>
</dbReference>
<comment type="similarity">
    <text evidence="3">Belongs to the 6-phosphogluconate dehydrogenase family.</text>
</comment>
<dbReference type="PANTHER" id="PTHR11811">
    <property type="entry name" value="6-PHOSPHOGLUCONATE DEHYDROGENASE"/>
    <property type="match status" value="1"/>
</dbReference>
<keyword evidence="7" id="KW-0521">NADP</keyword>
<sequence length="538" mass="59313">MSFDEKDKADIAVIGLAVMGQNLILNMLEKGFVVCVYNRTVSKVDDFLANEGKGLRALGAHSLSELAEVLKKPRRIMLMVKAGQPVDAMISSILPFLDRGDIIIDGGNSEYTDTARRCTELKEKNIRFVGCGVSGGEEGARHGPSLMPGGSAEAWPYIKDIFQAIAAKVDNEPCCDWVGENGAGHFVKMVHNGIEYGDMQLIAEAYSLLKDGADLTHDEMAESLSVLFANRPKLLTFRYNSLPKLIVPKRISAKNKEVYNIQAKTLLWTTDVFAEWNKGALDSYLIEITSHILKFKDENKQTLLPNIRDAAGQKGTGKWTGIVALNYGIPLTLIGEAVFARCLSSLKDDRLAAAKVLPGPNPDKAGIVGDRKAFCEHIRKALYASKIISYAQGFMLLAEANRVFKWNLNFGSIALMWRGGCIIRSRFLGEIKKAYDTNPKLSNLLMDSFFLNAIRKCQESWRIISAAGILLGIPTPAFSTALAFYDGFRCKVLPANLIQAQRDYFGAHMYELMDKPGTFLHTNWTGTGGNVTSTAYIQ</sequence>
<evidence type="ECO:0000259" key="12">
    <source>
        <dbReference type="SMART" id="SM01350"/>
    </source>
</evidence>
<dbReference type="InterPro" id="IPR006183">
    <property type="entry name" value="Pgluconate_DH"/>
</dbReference>
<dbReference type="Pfam" id="PF00393">
    <property type="entry name" value="6PGD"/>
    <property type="match status" value="2"/>
</dbReference>